<proteinExistence type="predicted"/>
<accession>M0D3J1</accession>
<dbReference type="InterPro" id="IPR058929">
    <property type="entry name" value="Ig_halo"/>
</dbReference>
<feature type="domain" description="Ig-like" evidence="2">
    <location>
        <begin position="42"/>
        <end position="121"/>
    </location>
</feature>
<evidence type="ECO:0000259" key="2">
    <source>
        <dbReference type="Pfam" id="PF25942"/>
    </source>
</evidence>
<evidence type="ECO:0000313" key="3">
    <source>
        <dbReference type="EMBL" id="ELZ29267.1"/>
    </source>
</evidence>
<dbReference type="Pfam" id="PF25942">
    <property type="entry name" value="Ig_halo"/>
    <property type="match status" value="1"/>
</dbReference>
<dbReference type="OrthoDB" id="301210at2157"/>
<keyword evidence="4" id="KW-1185">Reference proteome</keyword>
<evidence type="ECO:0000256" key="1">
    <source>
        <dbReference type="SAM" id="MobiDB-lite"/>
    </source>
</evidence>
<dbReference type="eggNOG" id="ENOG502N5TJ">
    <property type="taxonomic scope" value="Archaea"/>
</dbReference>
<feature type="region of interest" description="Disordered" evidence="1">
    <location>
        <begin position="1"/>
        <end position="32"/>
    </location>
</feature>
<feature type="compositionally biased region" description="Basic and acidic residues" evidence="1">
    <location>
        <begin position="22"/>
        <end position="32"/>
    </location>
</feature>
<dbReference type="Proteomes" id="UP000011626">
    <property type="component" value="Unassembled WGS sequence"/>
</dbReference>
<dbReference type="STRING" id="797114.C475_03584"/>
<reference evidence="3 4" key="1">
    <citation type="journal article" date="2014" name="PLoS Genet.">
        <title>Phylogenetically driven sequencing of extremely halophilic archaea reveals strategies for static and dynamic osmo-response.</title>
        <authorList>
            <person name="Becker E.A."/>
            <person name="Seitzer P.M."/>
            <person name="Tritt A."/>
            <person name="Larsen D."/>
            <person name="Krusor M."/>
            <person name="Yao A.I."/>
            <person name="Wu D."/>
            <person name="Madern D."/>
            <person name="Eisen J.A."/>
            <person name="Darling A.E."/>
            <person name="Facciotti M.T."/>
        </authorList>
    </citation>
    <scope>NUCLEOTIDE SEQUENCE [LARGE SCALE GENOMIC DNA]</scope>
    <source>
        <strain evidence="3 4">2-9-1</strain>
    </source>
</reference>
<evidence type="ECO:0000313" key="4">
    <source>
        <dbReference type="Proteomes" id="UP000011626"/>
    </source>
</evidence>
<gene>
    <name evidence="3" type="ORF">C475_03584</name>
</gene>
<dbReference type="EMBL" id="AOIU01000008">
    <property type="protein sequence ID" value="ELZ29267.1"/>
    <property type="molecule type" value="Genomic_DNA"/>
</dbReference>
<dbReference type="AlphaFoldDB" id="M0D3J1"/>
<sequence length="123" mass="13621">MRANPPSDGDLPFADRSPGRSATREPPRTEDIHLRNYDRECGYDLDVTVLGRGEDPVFESRYFCQPGEVIAVENVLPPGEYEVVVELDNRREVATECRVSSAPGHTVRVEVGNGTVSLTEGLY</sequence>
<dbReference type="RefSeq" id="WP_006882389.1">
    <property type="nucleotide sequence ID" value="NZ_AOIU01000008.1"/>
</dbReference>
<organism evidence="3 4">
    <name type="scientific">Halosimplex carlsbadense 2-9-1</name>
    <dbReference type="NCBI Taxonomy" id="797114"/>
    <lineage>
        <taxon>Archaea</taxon>
        <taxon>Methanobacteriati</taxon>
        <taxon>Methanobacteriota</taxon>
        <taxon>Stenosarchaea group</taxon>
        <taxon>Halobacteria</taxon>
        <taxon>Halobacteriales</taxon>
        <taxon>Haloarculaceae</taxon>
        <taxon>Halosimplex</taxon>
    </lineage>
</organism>
<protein>
    <recommendedName>
        <fullName evidence="2">Ig-like domain-containing protein</fullName>
    </recommendedName>
</protein>
<name>M0D3J1_9EURY</name>
<comment type="caution">
    <text evidence="3">The sequence shown here is derived from an EMBL/GenBank/DDBJ whole genome shotgun (WGS) entry which is preliminary data.</text>
</comment>